<dbReference type="GO" id="GO:0000155">
    <property type="term" value="F:phosphorelay sensor kinase activity"/>
    <property type="evidence" value="ECO:0007669"/>
    <property type="project" value="InterPro"/>
</dbReference>
<evidence type="ECO:0000256" key="1">
    <source>
        <dbReference type="ARBA" id="ARBA00000085"/>
    </source>
</evidence>
<dbReference type="SUPFAM" id="SSF47384">
    <property type="entry name" value="Homodimeric domain of signal transducing histidine kinase"/>
    <property type="match status" value="1"/>
</dbReference>
<reference evidence="6 7" key="1">
    <citation type="submission" date="2019-07" db="EMBL/GenBank/DDBJ databases">
        <title>Flavobacterium sp. nov., isolated from glacier ice.</title>
        <authorList>
            <person name="Liu Q."/>
            <person name="Xin Y.-H."/>
        </authorList>
    </citation>
    <scope>NUCLEOTIDE SEQUENCE [LARGE SCALE GENOMIC DNA]</scope>
    <source>
        <strain evidence="6 7">ZT4R6</strain>
    </source>
</reference>
<gene>
    <name evidence="6" type="ORF">FMM05_06780</name>
</gene>
<keyword evidence="3" id="KW-0597">Phosphoprotein</keyword>
<evidence type="ECO:0000256" key="3">
    <source>
        <dbReference type="ARBA" id="ARBA00022553"/>
    </source>
</evidence>
<keyword evidence="6" id="KW-0808">Transferase</keyword>
<dbReference type="InterPro" id="IPR036890">
    <property type="entry name" value="HATPase_C_sf"/>
</dbReference>
<dbReference type="PANTHER" id="PTHR43547">
    <property type="entry name" value="TWO-COMPONENT HISTIDINE KINASE"/>
    <property type="match status" value="1"/>
</dbReference>
<dbReference type="PANTHER" id="PTHR43547:SF2">
    <property type="entry name" value="HYBRID SIGNAL TRANSDUCTION HISTIDINE KINASE C"/>
    <property type="match status" value="1"/>
</dbReference>
<dbReference type="Pfam" id="PF02518">
    <property type="entry name" value="HATPase_c"/>
    <property type="match status" value="1"/>
</dbReference>
<dbReference type="PROSITE" id="PS50109">
    <property type="entry name" value="HIS_KIN"/>
    <property type="match status" value="1"/>
</dbReference>
<dbReference type="CDD" id="cd00082">
    <property type="entry name" value="HisKA"/>
    <property type="match status" value="1"/>
</dbReference>
<keyword evidence="4" id="KW-1133">Transmembrane helix</keyword>
<evidence type="ECO:0000313" key="6">
    <source>
        <dbReference type="EMBL" id="TRW25922.1"/>
    </source>
</evidence>
<dbReference type="AlphaFoldDB" id="A0A552V652"/>
<dbReference type="OrthoDB" id="1933776at2"/>
<dbReference type="CDD" id="cd00075">
    <property type="entry name" value="HATPase"/>
    <property type="match status" value="1"/>
</dbReference>
<comment type="catalytic activity">
    <reaction evidence="1">
        <text>ATP + protein L-histidine = ADP + protein N-phospho-L-histidine.</text>
        <dbReference type="EC" id="2.7.13.3"/>
    </reaction>
</comment>
<evidence type="ECO:0000313" key="7">
    <source>
        <dbReference type="Proteomes" id="UP000320643"/>
    </source>
</evidence>
<protein>
    <recommendedName>
        <fullName evidence="2">histidine kinase</fullName>
        <ecNumber evidence="2">2.7.13.3</ecNumber>
    </recommendedName>
</protein>
<proteinExistence type="predicted"/>
<accession>A0A552V652</accession>
<dbReference type="Gene3D" id="3.30.565.10">
    <property type="entry name" value="Histidine kinase-like ATPase, C-terminal domain"/>
    <property type="match status" value="1"/>
</dbReference>
<keyword evidence="7" id="KW-1185">Reference proteome</keyword>
<comment type="caution">
    <text evidence="6">The sequence shown here is derived from an EMBL/GenBank/DDBJ whole genome shotgun (WGS) entry which is preliminary data.</text>
</comment>
<dbReference type="InterPro" id="IPR003594">
    <property type="entry name" value="HATPase_dom"/>
</dbReference>
<feature type="transmembrane region" description="Helical" evidence="4">
    <location>
        <begin position="207"/>
        <end position="232"/>
    </location>
</feature>
<evidence type="ECO:0000259" key="5">
    <source>
        <dbReference type="PROSITE" id="PS50109"/>
    </source>
</evidence>
<organism evidence="6 7">
    <name type="scientific">Flavobacterium zepuense</name>
    <dbReference type="NCBI Taxonomy" id="2593302"/>
    <lineage>
        <taxon>Bacteria</taxon>
        <taxon>Pseudomonadati</taxon>
        <taxon>Bacteroidota</taxon>
        <taxon>Flavobacteriia</taxon>
        <taxon>Flavobacteriales</taxon>
        <taxon>Flavobacteriaceae</taxon>
        <taxon>Flavobacterium</taxon>
    </lineage>
</organism>
<dbReference type="EMBL" id="VJVZ01000003">
    <property type="protein sequence ID" value="TRW25922.1"/>
    <property type="molecule type" value="Genomic_DNA"/>
</dbReference>
<sequence>MRSINLWKNRKAIRIYVTLAVVVITVFQMYWLCSVYQEKKDIIIGEAQNILEKTVYEQERRDAVNQLMDLNAENNPALGNVPLELIRMLRKNKALKIQVSMEDEDSISQEITKRIADTVSQTQKSTNSKPAENKAIRVYKSMKSPLQTAMQRLNFSVLHFINGAKEYYPLRSALPDAETAPVYSAANSREYYQLQFNSLSVVVIREMILSIVLSLVYLIICISAVIFLMVNVNKSRRLMQQKDNFTNNLTHEFKTPMAGISAGIEALTNFGFLDDREMTLSYLGMMKTDLNRLIKMTDSILYNAKMSDGKMHLNLENTNLPGFVTEVTKSLKTVLDSRNVSLSVESTVNDIFINADKEHLGNVFRNLIDNSIKYSKDDAVILIHLMRQGSFARIIFSDKGIGIPNKYGAEIFKPYFRVVENDVYTVKGYGLGLSYIHEVIRLHKGRISLVNTREKIGTTFEITIPLTNE</sequence>
<dbReference type="InterPro" id="IPR004358">
    <property type="entry name" value="Sig_transdc_His_kin-like_C"/>
</dbReference>
<feature type="transmembrane region" description="Helical" evidence="4">
    <location>
        <begin position="12"/>
        <end position="32"/>
    </location>
</feature>
<dbReference type="SMART" id="SM00388">
    <property type="entry name" value="HisKA"/>
    <property type="match status" value="1"/>
</dbReference>
<name>A0A552V652_9FLAO</name>
<dbReference type="InterPro" id="IPR003661">
    <property type="entry name" value="HisK_dim/P_dom"/>
</dbReference>
<dbReference type="InterPro" id="IPR036097">
    <property type="entry name" value="HisK_dim/P_sf"/>
</dbReference>
<feature type="domain" description="Histidine kinase" evidence="5">
    <location>
        <begin position="248"/>
        <end position="468"/>
    </location>
</feature>
<dbReference type="Proteomes" id="UP000320643">
    <property type="component" value="Unassembled WGS sequence"/>
</dbReference>
<evidence type="ECO:0000256" key="4">
    <source>
        <dbReference type="SAM" id="Phobius"/>
    </source>
</evidence>
<dbReference type="Gene3D" id="1.10.287.130">
    <property type="match status" value="1"/>
</dbReference>
<evidence type="ECO:0000256" key="2">
    <source>
        <dbReference type="ARBA" id="ARBA00012438"/>
    </source>
</evidence>
<dbReference type="Pfam" id="PF00512">
    <property type="entry name" value="HisKA"/>
    <property type="match status" value="1"/>
</dbReference>
<keyword evidence="4" id="KW-0812">Transmembrane</keyword>
<dbReference type="SUPFAM" id="SSF55874">
    <property type="entry name" value="ATPase domain of HSP90 chaperone/DNA topoisomerase II/histidine kinase"/>
    <property type="match status" value="1"/>
</dbReference>
<keyword evidence="6" id="KW-0418">Kinase</keyword>
<dbReference type="PRINTS" id="PR00344">
    <property type="entry name" value="BCTRLSENSOR"/>
</dbReference>
<dbReference type="RefSeq" id="WP_143372586.1">
    <property type="nucleotide sequence ID" value="NZ_VJVZ01000003.1"/>
</dbReference>
<dbReference type="SMART" id="SM00387">
    <property type="entry name" value="HATPase_c"/>
    <property type="match status" value="1"/>
</dbReference>
<dbReference type="InterPro" id="IPR005467">
    <property type="entry name" value="His_kinase_dom"/>
</dbReference>
<dbReference type="EC" id="2.7.13.3" evidence="2"/>
<keyword evidence="4" id="KW-0472">Membrane</keyword>